<feature type="domain" description="NAD(P)-binding" evidence="1">
    <location>
        <begin position="7"/>
        <end position="144"/>
    </location>
</feature>
<dbReference type="Pfam" id="PF13460">
    <property type="entry name" value="NAD_binding_10"/>
    <property type="match status" value="1"/>
</dbReference>
<reference evidence="2 3" key="1">
    <citation type="submission" date="2016-10" db="EMBL/GenBank/DDBJ databases">
        <authorList>
            <person name="de Groot N.N."/>
        </authorList>
    </citation>
    <scope>NUCLEOTIDE SEQUENCE [LARGE SCALE GENOMIC DNA]</scope>
    <source>
        <strain evidence="2 3">DSM 17890</strain>
    </source>
</reference>
<dbReference type="InterPro" id="IPR016040">
    <property type="entry name" value="NAD(P)-bd_dom"/>
</dbReference>
<proteinExistence type="predicted"/>
<accession>A0A1H2WG51</accession>
<evidence type="ECO:0000259" key="1">
    <source>
        <dbReference type="Pfam" id="PF13460"/>
    </source>
</evidence>
<protein>
    <submittedName>
        <fullName evidence="2">NAD(P)H dehydrogenase (Quinone)</fullName>
    </submittedName>
</protein>
<dbReference type="PANTHER" id="PTHR47129:SF1">
    <property type="entry name" value="NMRA-LIKE DOMAIN-CONTAINING PROTEIN"/>
    <property type="match status" value="1"/>
</dbReference>
<dbReference type="InterPro" id="IPR052718">
    <property type="entry name" value="NmrA-type_oxidoreductase"/>
</dbReference>
<keyword evidence="3" id="KW-1185">Reference proteome</keyword>
<evidence type="ECO:0000313" key="2">
    <source>
        <dbReference type="EMBL" id="SDW79234.1"/>
    </source>
</evidence>
<dbReference type="EMBL" id="FNMZ01000002">
    <property type="protein sequence ID" value="SDW79234.1"/>
    <property type="molecule type" value="Genomic_DNA"/>
</dbReference>
<dbReference type="OrthoDB" id="7771794at2"/>
<evidence type="ECO:0000313" key="3">
    <source>
        <dbReference type="Proteomes" id="UP000199118"/>
    </source>
</evidence>
<dbReference type="Gene3D" id="3.40.50.720">
    <property type="entry name" value="NAD(P)-binding Rossmann-like Domain"/>
    <property type="match status" value="1"/>
</dbReference>
<organism evidence="2 3">
    <name type="scientific">Albimonas donghaensis</name>
    <dbReference type="NCBI Taxonomy" id="356660"/>
    <lineage>
        <taxon>Bacteria</taxon>
        <taxon>Pseudomonadati</taxon>
        <taxon>Pseudomonadota</taxon>
        <taxon>Alphaproteobacteria</taxon>
        <taxon>Rhodobacterales</taxon>
        <taxon>Paracoccaceae</taxon>
        <taxon>Albimonas</taxon>
    </lineage>
</organism>
<dbReference type="InterPro" id="IPR036291">
    <property type="entry name" value="NAD(P)-bd_dom_sf"/>
</dbReference>
<dbReference type="RefSeq" id="WP_092680621.1">
    <property type="nucleotide sequence ID" value="NZ_FNMZ01000002.1"/>
</dbReference>
<sequence>MIVITAAAGQLGRLVLDALIARGVPAEEIVAGVRFPDRATDLAAKGVRLREADYDRPETLTAAFEGADRLLLISSPDIGRRAPQHQAAIDAARAAGVGLVAYTSILNAPTSPLMLAEEHRATEAALAASGLPHILLRNGWYAENLVPAIAAAPGLGAIFGAAGTGRIAPAARADYAEAAAAALIGGEPGRAHELAGAPGFDMAGLAAQVAEVSGQPVVYTDLPQADYAAALEANGLPGPLAAMLADSDAGAAKGGLDGPGAPLEALIGRPATPMSVTIRAALGV</sequence>
<dbReference type="AlphaFoldDB" id="A0A1H2WG51"/>
<dbReference type="STRING" id="356660.SAMN05444336_102361"/>
<name>A0A1H2WG51_9RHOB</name>
<gene>
    <name evidence="2" type="ORF">SAMN05444336_102361</name>
</gene>
<dbReference type="SUPFAM" id="SSF51735">
    <property type="entry name" value="NAD(P)-binding Rossmann-fold domains"/>
    <property type="match status" value="1"/>
</dbReference>
<dbReference type="PANTHER" id="PTHR47129">
    <property type="entry name" value="QUINONE OXIDOREDUCTASE 2"/>
    <property type="match status" value="1"/>
</dbReference>
<dbReference type="Gene3D" id="3.90.25.10">
    <property type="entry name" value="UDP-galactose 4-epimerase, domain 1"/>
    <property type="match status" value="1"/>
</dbReference>
<dbReference type="Proteomes" id="UP000199118">
    <property type="component" value="Unassembled WGS sequence"/>
</dbReference>